<dbReference type="OrthoDB" id="9798651at2"/>
<dbReference type="PANTHER" id="PTHR30363">
    <property type="entry name" value="HTH-TYPE TRANSCRIPTIONAL REGULATOR SRLR-RELATED"/>
    <property type="match status" value="1"/>
</dbReference>
<keyword evidence="1" id="KW-0805">Transcription regulation</keyword>
<gene>
    <name evidence="4" type="ORF">FZC76_14985</name>
</gene>
<evidence type="ECO:0000313" key="4">
    <source>
        <dbReference type="EMBL" id="TYS67859.1"/>
    </source>
</evidence>
<dbReference type="InterPro" id="IPR014036">
    <property type="entry name" value="DeoR-like_C"/>
</dbReference>
<dbReference type="InterPro" id="IPR036390">
    <property type="entry name" value="WH_DNA-bd_sf"/>
</dbReference>
<dbReference type="Proteomes" id="UP000322524">
    <property type="component" value="Unassembled WGS sequence"/>
</dbReference>
<evidence type="ECO:0000256" key="2">
    <source>
        <dbReference type="ARBA" id="ARBA00023163"/>
    </source>
</evidence>
<dbReference type="STRING" id="79883.GCA_001636495_00146"/>
<keyword evidence="2" id="KW-0804">Transcription</keyword>
<dbReference type="AlphaFoldDB" id="A0A5D4SY22"/>
<dbReference type="SMART" id="SM00420">
    <property type="entry name" value="HTH_DEOR"/>
    <property type="match status" value="1"/>
</dbReference>
<reference evidence="4 5" key="1">
    <citation type="submission" date="2019-08" db="EMBL/GenBank/DDBJ databases">
        <title>Bacillus genomes from the desert of Cuatro Cienegas, Coahuila.</title>
        <authorList>
            <person name="Olmedo-Alvarez G."/>
        </authorList>
    </citation>
    <scope>NUCLEOTIDE SEQUENCE [LARGE SCALE GENOMIC DNA]</scope>
    <source>
        <strain evidence="4 5">CH28_1T</strain>
    </source>
</reference>
<dbReference type="Pfam" id="PF00455">
    <property type="entry name" value="DeoRC"/>
    <property type="match status" value="1"/>
</dbReference>
<dbReference type="InterPro" id="IPR036388">
    <property type="entry name" value="WH-like_DNA-bd_sf"/>
</dbReference>
<dbReference type="InterPro" id="IPR001034">
    <property type="entry name" value="DeoR_HTH"/>
</dbReference>
<dbReference type="SMART" id="SM01134">
    <property type="entry name" value="DeoRC"/>
    <property type="match status" value="1"/>
</dbReference>
<dbReference type="PANTHER" id="PTHR30363:SF51">
    <property type="entry name" value="HTH-TYPE TRANSCRIPTIONAL REPRESSOR GLCR"/>
    <property type="match status" value="1"/>
</dbReference>
<dbReference type="SUPFAM" id="SSF100950">
    <property type="entry name" value="NagB/RpiA/CoA transferase-like"/>
    <property type="match status" value="1"/>
</dbReference>
<feature type="domain" description="HTH deoR-type" evidence="3">
    <location>
        <begin position="12"/>
        <end position="67"/>
    </location>
</feature>
<dbReference type="SUPFAM" id="SSF46785">
    <property type="entry name" value="Winged helix' DNA-binding domain"/>
    <property type="match status" value="1"/>
</dbReference>
<dbReference type="Gene3D" id="1.10.10.10">
    <property type="entry name" value="Winged helix-like DNA-binding domain superfamily/Winged helix DNA-binding domain"/>
    <property type="match status" value="1"/>
</dbReference>
<evidence type="ECO:0000313" key="5">
    <source>
        <dbReference type="Proteomes" id="UP000322524"/>
    </source>
</evidence>
<evidence type="ECO:0000256" key="1">
    <source>
        <dbReference type="ARBA" id="ARBA00023015"/>
    </source>
</evidence>
<dbReference type="PROSITE" id="PS51000">
    <property type="entry name" value="HTH_DEOR_2"/>
    <property type="match status" value="1"/>
</dbReference>
<evidence type="ECO:0000259" key="3">
    <source>
        <dbReference type="PROSITE" id="PS51000"/>
    </source>
</evidence>
<organism evidence="4 5">
    <name type="scientific">Sutcliffiella horikoshii</name>
    <dbReference type="NCBI Taxonomy" id="79883"/>
    <lineage>
        <taxon>Bacteria</taxon>
        <taxon>Bacillati</taxon>
        <taxon>Bacillota</taxon>
        <taxon>Bacilli</taxon>
        <taxon>Bacillales</taxon>
        <taxon>Bacillaceae</taxon>
        <taxon>Sutcliffiella</taxon>
    </lineage>
</organism>
<dbReference type="GO" id="GO:0003700">
    <property type="term" value="F:DNA-binding transcription factor activity"/>
    <property type="evidence" value="ECO:0007669"/>
    <property type="project" value="InterPro"/>
</dbReference>
<proteinExistence type="predicted"/>
<comment type="caution">
    <text evidence="4">The sequence shown here is derived from an EMBL/GenBank/DDBJ whole genome shotgun (WGS) entry which is preliminary data.</text>
</comment>
<name>A0A5D4SY22_9BACI</name>
<dbReference type="InterPro" id="IPR037171">
    <property type="entry name" value="NagB/RpiA_transferase-like"/>
</dbReference>
<dbReference type="Pfam" id="PF08220">
    <property type="entry name" value="HTH_DeoR"/>
    <property type="match status" value="1"/>
</dbReference>
<dbReference type="EMBL" id="VTEV01000005">
    <property type="protein sequence ID" value="TYS67859.1"/>
    <property type="molecule type" value="Genomic_DNA"/>
</dbReference>
<accession>A0A5D4SY22</accession>
<protein>
    <submittedName>
        <fullName evidence="4">DeoR/GlpR transcriptional regulator</fullName>
    </submittedName>
</protein>
<dbReference type="InterPro" id="IPR050313">
    <property type="entry name" value="Carb_Metab_HTH_regulators"/>
</dbReference>
<dbReference type="PRINTS" id="PR00037">
    <property type="entry name" value="HTHLACR"/>
</dbReference>
<sequence>MKLNIGVMILFTDERRGEILKVLEQDGRVLAKDLADQFNMSIDSIRRDLSIMEEQGLLKRTHGGAIPVASVRTMPRPPAERFGDGTVHQNAIAKLAAGYVKANQTVFIGGASIHYVLLKYLPKDIPFTVLTNSLEIAYALRGSDNITTFLIGGNVKSSGNITDALANEFARQFTVDLCFATAGALSVKGMSTATPEVAIFYKTVYGNSKKLVAMFEHTKVGQEMFAGMFPIGNLDVVITDSETDKGKVDELKAAGVEVLVAGE</sequence>